<dbReference type="eggNOG" id="COG3064">
    <property type="taxonomic scope" value="Bacteria"/>
</dbReference>
<dbReference type="PROSITE" id="PS50893">
    <property type="entry name" value="ABC_TRANSPORTER_2"/>
    <property type="match status" value="1"/>
</dbReference>
<evidence type="ECO:0000256" key="2">
    <source>
        <dbReference type="ARBA" id="ARBA00022448"/>
    </source>
</evidence>
<dbReference type="SUPFAM" id="SSF52540">
    <property type="entry name" value="P-loop containing nucleoside triphosphate hydrolases"/>
    <property type="match status" value="1"/>
</dbReference>
<comment type="similarity">
    <text evidence="1">Belongs to the ABC transporter superfamily.</text>
</comment>
<evidence type="ECO:0000256" key="3">
    <source>
        <dbReference type="ARBA" id="ARBA00022741"/>
    </source>
</evidence>
<proteinExistence type="inferred from homology"/>
<dbReference type="KEGG" id="sclf:BB341_05425"/>
<feature type="compositionally biased region" description="Low complexity" evidence="5">
    <location>
        <begin position="434"/>
        <end position="444"/>
    </location>
</feature>
<dbReference type="AlphaFoldDB" id="E2QA69"/>
<gene>
    <name evidence="8" type="ORF">SCLAV_4696</name>
</gene>
<evidence type="ECO:0000313" key="9">
    <source>
        <dbReference type="Proteomes" id="UP000002357"/>
    </source>
</evidence>
<dbReference type="InterPro" id="IPR027417">
    <property type="entry name" value="P-loop_NTPase"/>
</dbReference>
<keyword evidence="9" id="KW-1185">Reference proteome</keyword>
<dbReference type="RefSeq" id="WP_003962108.1">
    <property type="nucleotide sequence ID" value="NZ_CM000913.1"/>
</dbReference>
<feature type="compositionally biased region" description="Low complexity" evidence="5">
    <location>
        <begin position="290"/>
        <end position="299"/>
    </location>
</feature>
<feature type="transmembrane region" description="Helical" evidence="6">
    <location>
        <begin position="618"/>
        <end position="637"/>
    </location>
</feature>
<feature type="transmembrane region" description="Helical" evidence="6">
    <location>
        <begin position="691"/>
        <end position="712"/>
    </location>
</feature>
<name>E2QA69_STRCL</name>
<dbReference type="EMBL" id="CM000913">
    <property type="protein sequence ID" value="EFG09768.1"/>
    <property type="molecule type" value="Genomic_DNA"/>
</dbReference>
<dbReference type="eggNOG" id="COG1131">
    <property type="taxonomic scope" value="Bacteria"/>
</dbReference>
<keyword evidence="3" id="KW-0547">Nucleotide-binding</keyword>
<keyword evidence="6" id="KW-1133">Transmembrane helix</keyword>
<dbReference type="OrthoDB" id="9804819at2"/>
<feature type="compositionally biased region" description="Low complexity" evidence="5">
    <location>
        <begin position="314"/>
        <end position="339"/>
    </location>
</feature>
<dbReference type="STRING" id="1901.BB341_05425"/>
<feature type="transmembrane region" description="Helical" evidence="6">
    <location>
        <begin position="547"/>
        <end position="580"/>
    </location>
</feature>
<evidence type="ECO:0000313" key="8">
    <source>
        <dbReference type="EMBL" id="EFG09768.1"/>
    </source>
</evidence>
<dbReference type="GO" id="GO:0005524">
    <property type="term" value="F:ATP binding"/>
    <property type="evidence" value="ECO:0007669"/>
    <property type="project" value="UniProtKB-KW"/>
</dbReference>
<evidence type="ECO:0000256" key="4">
    <source>
        <dbReference type="ARBA" id="ARBA00022840"/>
    </source>
</evidence>
<accession>E2QA69</accession>
<dbReference type="PANTHER" id="PTHR43335:SF4">
    <property type="entry name" value="ABC TRANSPORTER, ATP-BINDING PROTEIN"/>
    <property type="match status" value="1"/>
</dbReference>
<dbReference type="Gene3D" id="3.40.50.300">
    <property type="entry name" value="P-loop containing nucleotide triphosphate hydrolases"/>
    <property type="match status" value="1"/>
</dbReference>
<evidence type="ECO:0000256" key="1">
    <source>
        <dbReference type="ARBA" id="ARBA00005417"/>
    </source>
</evidence>
<evidence type="ECO:0000256" key="6">
    <source>
        <dbReference type="SAM" id="Phobius"/>
    </source>
</evidence>
<sequence>MLQAIGLSSRPRHGRPPAVRELSFEARPGQVTALLGPGGAGKSTVLRLLLGLEPGRGVTCFQGGPLDRAALPAREVGALLGDVPGHPARTVRGQLRMLGAAVGAPPGRADEVLRAVGLAALADRRLDALSLGMDRRLGIGCALLADPRTLLLDEPFRGLPPGERAWWYGLLRAHAGRGGTVLCTTAEPKEAARFADRVLAIDAGRLVADQDAAVFSRARLRPRVAVRTPHAARLAELIHREARAGRRGVEAVAEGGGLLSVYGSSCAEVGETAFRHRVLLHRLAEETGDAPPACAAPAAAPLPPRAPETPRPAPASADGRAPAPSVAAPSAAADASPAPADGPDPSAPAAAAGPAAATAGLSPALDAPAAPAEGPDPFAPVLDAPPARVAADSARTGGPGDGGGPPGPPRRSAPGSAVPSTRRGLRWAARRSGRPGARTARPAGRGPGPLVHGPVRPVRYEVLRMFGVRTVPLVMAGGVLASLLLCVLLGRSRATPPALALAGWPATLPLPPAVLAAGLIGALSFGDEHRFPALAPLRGPLSRRLALLAAKLLVTGGAAVLTALLALAAAIPALALVYGVGTEVLPAPGDRAALLVGWCALAVGSAWAGLLGAGIGRVTAAGFAAVLAVPVVVVPLVRDLVDVPGGSGAPGAPGDAGPRSAAGLPGRLHDLSRTALPERADDWLTSGTRLFAQPVGVALMLSLAVLICAYMVSDGRREAPRRP</sequence>
<dbReference type="Proteomes" id="UP000002357">
    <property type="component" value="Chromosome"/>
</dbReference>
<keyword evidence="4" id="KW-0067">ATP-binding</keyword>
<dbReference type="InterPro" id="IPR003593">
    <property type="entry name" value="AAA+_ATPase"/>
</dbReference>
<dbReference type="GeneID" id="93728849"/>
<feature type="compositionally biased region" description="Pro residues" evidence="5">
    <location>
        <begin position="300"/>
        <end position="313"/>
    </location>
</feature>
<feature type="region of interest" description="Disordered" evidence="5">
    <location>
        <begin position="289"/>
        <end position="355"/>
    </location>
</feature>
<feature type="transmembrane region" description="Helical" evidence="6">
    <location>
        <begin position="466"/>
        <end position="490"/>
    </location>
</feature>
<dbReference type="SMART" id="SM00382">
    <property type="entry name" value="AAA"/>
    <property type="match status" value="1"/>
</dbReference>
<dbReference type="GO" id="GO:0016887">
    <property type="term" value="F:ATP hydrolysis activity"/>
    <property type="evidence" value="ECO:0007669"/>
    <property type="project" value="InterPro"/>
</dbReference>
<keyword evidence="2" id="KW-0813">Transport</keyword>
<feature type="region of interest" description="Disordered" evidence="5">
    <location>
        <begin position="390"/>
        <end position="450"/>
    </location>
</feature>
<evidence type="ECO:0000259" key="7">
    <source>
        <dbReference type="PROSITE" id="PS50893"/>
    </source>
</evidence>
<keyword evidence="6" id="KW-0812">Transmembrane</keyword>
<feature type="compositionally biased region" description="Low complexity" evidence="5">
    <location>
        <begin position="365"/>
        <end position="380"/>
    </location>
</feature>
<feature type="transmembrane region" description="Helical" evidence="6">
    <location>
        <begin position="592"/>
        <end position="611"/>
    </location>
</feature>
<dbReference type="InterPro" id="IPR003439">
    <property type="entry name" value="ABC_transporter-like_ATP-bd"/>
</dbReference>
<evidence type="ECO:0000256" key="5">
    <source>
        <dbReference type="SAM" id="MobiDB-lite"/>
    </source>
</evidence>
<feature type="compositionally biased region" description="Basic residues" evidence="5">
    <location>
        <begin position="423"/>
        <end position="433"/>
    </location>
</feature>
<organism evidence="8 9">
    <name type="scientific">Streptomyces clavuligerus</name>
    <dbReference type="NCBI Taxonomy" id="1901"/>
    <lineage>
        <taxon>Bacteria</taxon>
        <taxon>Bacillati</taxon>
        <taxon>Actinomycetota</taxon>
        <taxon>Actinomycetes</taxon>
        <taxon>Kitasatosporales</taxon>
        <taxon>Streptomycetaceae</taxon>
        <taxon>Streptomyces</taxon>
    </lineage>
</organism>
<dbReference type="Pfam" id="PF00005">
    <property type="entry name" value="ABC_tran"/>
    <property type="match status" value="1"/>
</dbReference>
<feature type="region of interest" description="Disordered" evidence="5">
    <location>
        <begin position="365"/>
        <end position="384"/>
    </location>
</feature>
<keyword evidence="6" id="KW-0472">Membrane</keyword>
<feature type="domain" description="ABC transporter" evidence="7">
    <location>
        <begin position="2"/>
        <end position="228"/>
    </location>
</feature>
<protein>
    <submittedName>
        <fullName evidence="8">ABC transporter</fullName>
    </submittedName>
</protein>
<dbReference type="PANTHER" id="PTHR43335">
    <property type="entry name" value="ABC TRANSPORTER, ATP-BINDING PROTEIN"/>
    <property type="match status" value="1"/>
</dbReference>
<reference evidence="8 9" key="1">
    <citation type="journal article" date="2010" name="Genome Biol. Evol.">
        <title>The sequence of a 1.8-mb bacterial linear plasmid reveals a rich evolutionary reservoir of secondary metabolic pathways.</title>
        <authorList>
            <person name="Medema M.H."/>
            <person name="Trefzer A."/>
            <person name="Kovalchuk A."/>
            <person name="van den Berg M."/>
            <person name="Mueller U."/>
            <person name="Heijne W."/>
            <person name="Wu L."/>
            <person name="Alam M.T."/>
            <person name="Ronning C.M."/>
            <person name="Nierman W.C."/>
            <person name="Bovenberg R.A.L."/>
            <person name="Breitling R."/>
            <person name="Takano E."/>
        </authorList>
    </citation>
    <scope>NUCLEOTIDE SEQUENCE [LARGE SCALE GENOMIC DNA]</scope>
    <source>
        <strain evidence="9">ATCC 27064 / DSM 738 / JCM 4710 / NBRC 13307 / NCIMB 12785 / NRRL 3585 / VKM Ac-602</strain>
    </source>
</reference>